<feature type="compositionally biased region" description="Pro residues" evidence="1">
    <location>
        <begin position="98"/>
        <end position="107"/>
    </location>
</feature>
<evidence type="ECO:0000256" key="2">
    <source>
        <dbReference type="SAM" id="SignalP"/>
    </source>
</evidence>
<protein>
    <recommendedName>
        <fullName evidence="5">Solute-binding protein family 3/N-terminal domain-containing protein</fullName>
    </recommendedName>
</protein>
<dbReference type="AlphaFoldDB" id="A0A7X2D359"/>
<feature type="compositionally biased region" description="Low complexity" evidence="1">
    <location>
        <begin position="219"/>
        <end position="231"/>
    </location>
</feature>
<gene>
    <name evidence="3" type="ORF">GHC57_10690</name>
</gene>
<keyword evidence="2" id="KW-0732">Signal</keyword>
<reference evidence="3 4" key="1">
    <citation type="submission" date="2019-10" db="EMBL/GenBank/DDBJ databases">
        <title>Draft whole-genome sequence of the purple nonsulfur photosynthetic bacterium Roseospira navarrensis DSM 15114.</title>
        <authorList>
            <person name="Kyndt J.A."/>
            <person name="Meyer T.E."/>
        </authorList>
    </citation>
    <scope>NUCLEOTIDE SEQUENCE [LARGE SCALE GENOMIC DNA]</scope>
    <source>
        <strain evidence="3 4">DSM 15114</strain>
    </source>
</reference>
<accession>A0A7X2D359</accession>
<feature type="signal peptide" evidence="2">
    <location>
        <begin position="1"/>
        <end position="17"/>
    </location>
</feature>
<feature type="region of interest" description="Disordered" evidence="1">
    <location>
        <begin position="73"/>
        <end position="126"/>
    </location>
</feature>
<organism evidence="3 4">
    <name type="scientific">Roseospira navarrensis</name>
    <dbReference type="NCBI Taxonomy" id="140058"/>
    <lineage>
        <taxon>Bacteria</taxon>
        <taxon>Pseudomonadati</taxon>
        <taxon>Pseudomonadota</taxon>
        <taxon>Alphaproteobacteria</taxon>
        <taxon>Rhodospirillales</taxon>
        <taxon>Rhodospirillaceae</taxon>
        <taxon>Roseospira</taxon>
    </lineage>
</organism>
<evidence type="ECO:0000256" key="1">
    <source>
        <dbReference type="SAM" id="MobiDB-lite"/>
    </source>
</evidence>
<evidence type="ECO:0000313" key="3">
    <source>
        <dbReference type="EMBL" id="MQX36984.1"/>
    </source>
</evidence>
<evidence type="ECO:0000313" key="4">
    <source>
        <dbReference type="Proteomes" id="UP000434582"/>
    </source>
</evidence>
<feature type="compositionally biased region" description="Low complexity" evidence="1">
    <location>
        <begin position="199"/>
        <end position="210"/>
    </location>
</feature>
<dbReference type="Gene3D" id="3.40.190.10">
    <property type="entry name" value="Periplasmic binding protein-like II"/>
    <property type="match status" value="2"/>
</dbReference>
<evidence type="ECO:0008006" key="5">
    <source>
        <dbReference type="Google" id="ProtNLM"/>
    </source>
</evidence>
<name>A0A7X2D359_9PROT</name>
<proteinExistence type="predicted"/>
<sequence>MAVLVVAGGLAVSPARAATDAVDAAGEDDTPARPITLCTTPWSPFVEAIPPLVPPWPKPDALALGFAGPALTDGALAEEDGSGGGDTDGPAADSAAPVAPPPVPPLPAVTAGDETPSPDGDAVGGPAADLEVLAVAPASEAEVLPPPAPWEKRIARIAVANAMTRQRMDASVVQPNDAEAPDEETPARIADATPDVQTGAGDAAAVAEPESAPDDPADDVAAPEPAAGPTTAEDALQALSMPAARALMPQGRAGGPMPRAVMAACREGGLDCRISLVPWVRPGSQLESGPCDAVFPVEDTADSRSYMRASRPIVDSRLAFFTLNTSIDRVADLTEFVVLAKGPSDVARRLEATIGTLDKTALVLGPDLTSLIRRLIGLRPTDRVALYGNYHVVTRAMEEVGESVPALGVVPHRNQQFRVGFSRARVPGPVIEAFNAGLKRIEDTRALREILDEGNIRPVN</sequence>
<dbReference type="Proteomes" id="UP000434582">
    <property type="component" value="Unassembled WGS sequence"/>
</dbReference>
<dbReference type="EMBL" id="WIVE01000030">
    <property type="protein sequence ID" value="MQX36984.1"/>
    <property type="molecule type" value="Genomic_DNA"/>
</dbReference>
<feature type="chain" id="PRO_5031311965" description="Solute-binding protein family 3/N-terminal domain-containing protein" evidence="2">
    <location>
        <begin position="18"/>
        <end position="460"/>
    </location>
</feature>
<keyword evidence="4" id="KW-1185">Reference proteome</keyword>
<comment type="caution">
    <text evidence="3">The sequence shown here is derived from an EMBL/GenBank/DDBJ whole genome shotgun (WGS) entry which is preliminary data.</text>
</comment>
<feature type="region of interest" description="Disordered" evidence="1">
    <location>
        <begin position="168"/>
        <end position="231"/>
    </location>
</feature>
<feature type="compositionally biased region" description="Low complexity" evidence="1">
    <location>
        <begin position="88"/>
        <end position="97"/>
    </location>
</feature>
<dbReference type="SUPFAM" id="SSF53850">
    <property type="entry name" value="Periplasmic binding protein-like II"/>
    <property type="match status" value="1"/>
</dbReference>